<sequence>MMIMFLGIFFVSSVQPMFMVSSLILIVMIYSLYMYMMIGNYWFSYALMMVMLSGVLVVFTYMVSLIPNTSFENYNIIYIMGMLMFMMGGMYMMIYMEKGSYISLNLWSSFISMFNIFMISFLLGIMLIVVWLSYLSYGAMRL</sequence>
<dbReference type="GeneID" id="40489035"/>
<protein>
    <submittedName>
        <fullName evidence="2">NADH dehydrogenase subunit 6</fullName>
    </submittedName>
</protein>
<keyword evidence="1" id="KW-0472">Membrane</keyword>
<dbReference type="RefSeq" id="YP_009655376.1">
    <property type="nucleotide sequence ID" value="NC_042829.1"/>
</dbReference>
<dbReference type="AlphaFoldDB" id="A0A4P8DPG1"/>
<evidence type="ECO:0000256" key="1">
    <source>
        <dbReference type="SAM" id="Phobius"/>
    </source>
</evidence>
<reference evidence="2" key="1">
    <citation type="journal article" date="2019" name="Mitochondrial DNA Part B Resour">
        <title>The complete mitochondrial genome of Epeus alboguttatus (Araneae: Salticidae).</title>
        <authorList>
            <person name="Yang D."/>
            <person name="Yan X."/>
            <person name="Xu K."/>
            <person name="Yang W."/>
            <person name="Li C."/>
        </authorList>
    </citation>
    <scope>NUCLEOTIDE SEQUENCE</scope>
</reference>
<organism evidence="2">
    <name type="scientific">Epeus alboguttatus</name>
    <dbReference type="NCBI Taxonomy" id="2575944"/>
    <lineage>
        <taxon>Eukaryota</taxon>
        <taxon>Metazoa</taxon>
        <taxon>Ecdysozoa</taxon>
        <taxon>Arthropoda</taxon>
        <taxon>Chelicerata</taxon>
        <taxon>Arachnida</taxon>
        <taxon>Araneae</taxon>
        <taxon>Araneomorphae</taxon>
        <taxon>Entelegynae</taxon>
        <taxon>Dionycha</taxon>
        <taxon>Salticidae</taxon>
        <taxon>Salticinae</taxon>
        <taxon>Salticoida</taxon>
        <taxon>Plexippini</taxon>
        <taxon>Epeus</taxon>
    </lineage>
</organism>
<dbReference type="CTD" id="4541"/>
<feature type="transmembrane region" description="Helical" evidence="1">
    <location>
        <begin position="6"/>
        <end position="30"/>
    </location>
</feature>
<accession>A0A4P8DPG1</accession>
<feature type="transmembrane region" description="Helical" evidence="1">
    <location>
        <begin position="76"/>
        <end position="94"/>
    </location>
</feature>
<name>A0A4P8DPG1_9ARAC</name>
<feature type="transmembrane region" description="Helical" evidence="1">
    <location>
        <begin position="106"/>
        <end position="134"/>
    </location>
</feature>
<proteinExistence type="predicted"/>
<feature type="transmembrane region" description="Helical" evidence="1">
    <location>
        <begin position="42"/>
        <end position="64"/>
    </location>
</feature>
<evidence type="ECO:0000313" key="2">
    <source>
        <dbReference type="EMBL" id="QCL18093.1"/>
    </source>
</evidence>
<gene>
    <name evidence="2" type="primary">ND6</name>
</gene>
<dbReference type="EMBL" id="MH922026">
    <property type="protein sequence ID" value="QCL18093.1"/>
    <property type="molecule type" value="Genomic_DNA"/>
</dbReference>
<keyword evidence="2" id="KW-0496">Mitochondrion</keyword>
<keyword evidence="1" id="KW-1133">Transmembrane helix</keyword>
<keyword evidence="1" id="KW-0812">Transmembrane</keyword>
<geneLocation type="mitochondrion" evidence="2"/>